<dbReference type="SMART" id="SM00507">
    <property type="entry name" value="HNHc"/>
    <property type="match status" value="1"/>
</dbReference>
<protein>
    <submittedName>
        <fullName evidence="3">HNH endonuclease</fullName>
    </submittedName>
</protein>
<dbReference type="SUPFAM" id="SSF52540">
    <property type="entry name" value="P-loop containing nucleoside triphosphate hydrolases"/>
    <property type="match status" value="1"/>
</dbReference>
<proteinExistence type="predicted"/>
<feature type="region of interest" description="Disordered" evidence="1">
    <location>
        <begin position="232"/>
        <end position="257"/>
    </location>
</feature>
<organism evidence="3 4">
    <name type="scientific">Bifidobacterium longum</name>
    <dbReference type="NCBI Taxonomy" id="216816"/>
    <lineage>
        <taxon>Bacteria</taxon>
        <taxon>Bacillati</taxon>
        <taxon>Actinomycetota</taxon>
        <taxon>Actinomycetes</taxon>
        <taxon>Bifidobacteriales</taxon>
        <taxon>Bifidobacteriaceae</taxon>
        <taxon>Bifidobacterium</taxon>
    </lineage>
</organism>
<feature type="compositionally biased region" description="Low complexity" evidence="1">
    <location>
        <begin position="232"/>
        <end position="251"/>
    </location>
</feature>
<keyword evidence="3" id="KW-0378">Hydrolase</keyword>
<evidence type="ECO:0000313" key="4">
    <source>
        <dbReference type="Proteomes" id="UP000261288"/>
    </source>
</evidence>
<comment type="caution">
    <text evidence="3">The sequence shown here is derived from an EMBL/GenBank/DDBJ whole genome shotgun (WGS) entry which is preliminary data.</text>
</comment>
<dbReference type="EMBL" id="QSRZ01000003">
    <property type="protein sequence ID" value="RGL51105.1"/>
    <property type="molecule type" value="Genomic_DNA"/>
</dbReference>
<sequence>MPRVDHRLRVPPAISAEVVARYGNDCWLDMPGCTKVGDTSDHIVPHVFGGPTIVKNLRRACRHCNGLRRERILSGWPSVIHAVIGPPCAGKTTWALEHMQPGDIIVDYDRLADALMPGMPDDTPVPDAVRDLVAGAWQGAYRNAVTLAKPVSLWLVKVMPGTQRSPRLLDEWLALDYDIHVCDPGKPVVVERLEELKAGRRELASMRQWYRSGITQAGIDSRQKARRARLASLGLRDGEPTTPVVASSPPVRARPRW</sequence>
<evidence type="ECO:0000313" key="3">
    <source>
        <dbReference type="EMBL" id="RGL51105.1"/>
    </source>
</evidence>
<accession>A0A396FWE9</accession>
<reference evidence="3 4" key="1">
    <citation type="submission" date="2018-08" db="EMBL/GenBank/DDBJ databases">
        <title>A genome reference for cultivated species of the human gut microbiota.</title>
        <authorList>
            <person name="Zou Y."/>
            <person name="Xue W."/>
            <person name="Luo G."/>
        </authorList>
    </citation>
    <scope>NUCLEOTIDE SEQUENCE [LARGE SCALE GENOMIC DNA]</scope>
    <source>
        <strain evidence="3 4">TF06-45A</strain>
    </source>
</reference>
<dbReference type="Proteomes" id="UP000261288">
    <property type="component" value="Unassembled WGS sequence"/>
</dbReference>
<evidence type="ECO:0000256" key="1">
    <source>
        <dbReference type="SAM" id="MobiDB-lite"/>
    </source>
</evidence>
<dbReference type="Gene3D" id="1.10.30.50">
    <property type="match status" value="1"/>
</dbReference>
<dbReference type="GO" id="GO:0008270">
    <property type="term" value="F:zinc ion binding"/>
    <property type="evidence" value="ECO:0007669"/>
    <property type="project" value="InterPro"/>
</dbReference>
<dbReference type="CDD" id="cd00085">
    <property type="entry name" value="HNHc"/>
    <property type="match status" value="1"/>
</dbReference>
<name>A0A396FWE9_BIFLN</name>
<dbReference type="AlphaFoldDB" id="A0A396FWE9"/>
<dbReference type="InterPro" id="IPR002711">
    <property type="entry name" value="HNH"/>
</dbReference>
<dbReference type="InterPro" id="IPR003615">
    <property type="entry name" value="HNH_nuc"/>
</dbReference>
<dbReference type="InterPro" id="IPR027417">
    <property type="entry name" value="P-loop_NTPase"/>
</dbReference>
<dbReference type="GO" id="GO:0004519">
    <property type="term" value="F:endonuclease activity"/>
    <property type="evidence" value="ECO:0007669"/>
    <property type="project" value="UniProtKB-KW"/>
</dbReference>
<evidence type="ECO:0000259" key="2">
    <source>
        <dbReference type="SMART" id="SM00507"/>
    </source>
</evidence>
<dbReference type="Pfam" id="PF13671">
    <property type="entry name" value="AAA_33"/>
    <property type="match status" value="1"/>
</dbReference>
<dbReference type="Gene3D" id="3.40.50.300">
    <property type="entry name" value="P-loop containing nucleotide triphosphate hydrolases"/>
    <property type="match status" value="1"/>
</dbReference>
<keyword evidence="3" id="KW-0255">Endonuclease</keyword>
<dbReference type="Pfam" id="PF01844">
    <property type="entry name" value="HNH"/>
    <property type="match status" value="1"/>
</dbReference>
<gene>
    <name evidence="3" type="ORF">DXC63_03485</name>
</gene>
<keyword evidence="3" id="KW-0540">Nuclease</keyword>
<dbReference type="RefSeq" id="WP_019727774.1">
    <property type="nucleotide sequence ID" value="NZ_JASWIP010000004.1"/>
</dbReference>
<dbReference type="GO" id="GO:0003676">
    <property type="term" value="F:nucleic acid binding"/>
    <property type="evidence" value="ECO:0007669"/>
    <property type="project" value="InterPro"/>
</dbReference>
<feature type="domain" description="HNH nuclease" evidence="2">
    <location>
        <begin position="13"/>
        <end position="66"/>
    </location>
</feature>